<sequence length="118" mass="13791">MVAGYWSPCALLVWNPVKAPDILLSSSQFRKQHPRHEKAMGWYWGPLSFQDAQFLLAKRPDGSFLVRDSGHDTHILSLSFRVRGETYHTRIEHNQGRFPFFLLISVMLFIHIYISYVL</sequence>
<keyword evidence="3" id="KW-0472">Membrane</keyword>
<evidence type="ECO:0000256" key="2">
    <source>
        <dbReference type="PROSITE-ProRule" id="PRU00191"/>
    </source>
</evidence>
<keyword evidence="3" id="KW-1133">Transmembrane helix</keyword>
<organism evidence="7">
    <name type="scientific">Schistosoma curassoni</name>
    <dbReference type="NCBI Taxonomy" id="6186"/>
    <lineage>
        <taxon>Eukaryota</taxon>
        <taxon>Metazoa</taxon>
        <taxon>Spiralia</taxon>
        <taxon>Lophotrochozoa</taxon>
        <taxon>Platyhelminthes</taxon>
        <taxon>Trematoda</taxon>
        <taxon>Digenea</taxon>
        <taxon>Strigeidida</taxon>
        <taxon>Schistosomatoidea</taxon>
        <taxon>Schistosomatidae</taxon>
        <taxon>Schistosoma</taxon>
    </lineage>
</organism>
<name>A0A183JKH3_9TREM</name>
<dbReference type="EMBL" id="UZAK01003523">
    <property type="protein sequence ID" value="VDO80128.1"/>
    <property type="molecule type" value="Genomic_DNA"/>
</dbReference>
<dbReference type="InterPro" id="IPR000980">
    <property type="entry name" value="SH2"/>
</dbReference>
<dbReference type="InterPro" id="IPR036860">
    <property type="entry name" value="SH2_dom_sf"/>
</dbReference>
<dbReference type="Proteomes" id="UP000279833">
    <property type="component" value="Unassembled WGS sequence"/>
</dbReference>
<evidence type="ECO:0000313" key="5">
    <source>
        <dbReference type="EMBL" id="VDO80128.1"/>
    </source>
</evidence>
<evidence type="ECO:0000256" key="3">
    <source>
        <dbReference type="SAM" id="Phobius"/>
    </source>
</evidence>
<dbReference type="Pfam" id="PF00017">
    <property type="entry name" value="SH2"/>
    <property type="match status" value="1"/>
</dbReference>
<dbReference type="GO" id="GO:0046935">
    <property type="term" value="F:1-phosphatidylinositol-3-kinase regulator activity"/>
    <property type="evidence" value="ECO:0007669"/>
    <property type="project" value="TreeGrafter"/>
</dbReference>
<dbReference type="SMART" id="SM00252">
    <property type="entry name" value="SH2"/>
    <property type="match status" value="1"/>
</dbReference>
<dbReference type="PANTHER" id="PTHR10155">
    <property type="entry name" value="PHOSPHATIDYLINOSITOL 3-KINASE REGULATORY SUBUNIT"/>
    <property type="match status" value="1"/>
</dbReference>
<reference evidence="7" key="1">
    <citation type="submission" date="2016-06" db="UniProtKB">
        <authorList>
            <consortium name="WormBaseParasite"/>
        </authorList>
    </citation>
    <scope>IDENTIFICATION</scope>
</reference>
<reference evidence="5 6" key="2">
    <citation type="submission" date="2018-11" db="EMBL/GenBank/DDBJ databases">
        <authorList>
            <consortium name="Pathogen Informatics"/>
        </authorList>
    </citation>
    <scope>NUCLEOTIDE SEQUENCE [LARGE SCALE GENOMIC DNA]</scope>
    <source>
        <strain evidence="5">Dakar</strain>
        <strain evidence="6">Dakar, Senegal</strain>
    </source>
</reference>
<keyword evidence="3" id="KW-0812">Transmembrane</keyword>
<evidence type="ECO:0000313" key="6">
    <source>
        <dbReference type="Proteomes" id="UP000279833"/>
    </source>
</evidence>
<evidence type="ECO:0000313" key="7">
    <source>
        <dbReference type="WBParaSite" id="SCUD_0000320401-mRNA-1"/>
    </source>
</evidence>
<accession>A0A183JKH3</accession>
<gene>
    <name evidence="5" type="ORF">SCUD_LOCUS3204</name>
</gene>
<feature type="transmembrane region" description="Helical" evidence="3">
    <location>
        <begin position="98"/>
        <end position="116"/>
    </location>
</feature>
<dbReference type="Gene3D" id="3.30.505.10">
    <property type="entry name" value="SH2 domain"/>
    <property type="match status" value="1"/>
</dbReference>
<proteinExistence type="predicted"/>
<dbReference type="PROSITE" id="PS50001">
    <property type="entry name" value="SH2"/>
    <property type="match status" value="1"/>
</dbReference>
<dbReference type="STRING" id="6186.A0A183JKH3"/>
<dbReference type="GO" id="GO:0046854">
    <property type="term" value="P:phosphatidylinositol phosphate biosynthetic process"/>
    <property type="evidence" value="ECO:0007669"/>
    <property type="project" value="TreeGrafter"/>
</dbReference>
<dbReference type="GO" id="GO:0005942">
    <property type="term" value="C:phosphatidylinositol 3-kinase complex"/>
    <property type="evidence" value="ECO:0007669"/>
    <property type="project" value="TreeGrafter"/>
</dbReference>
<keyword evidence="1 2" id="KW-0727">SH2 domain</keyword>
<dbReference type="WBParaSite" id="SCUD_0000320401-mRNA-1">
    <property type="protein sequence ID" value="SCUD_0000320401-mRNA-1"/>
    <property type="gene ID" value="SCUD_0000320401"/>
</dbReference>
<keyword evidence="6" id="KW-1185">Reference proteome</keyword>
<feature type="domain" description="SH2" evidence="4">
    <location>
        <begin position="42"/>
        <end position="118"/>
    </location>
</feature>
<dbReference type="SUPFAM" id="SSF55550">
    <property type="entry name" value="SH2 domain"/>
    <property type="match status" value="1"/>
</dbReference>
<evidence type="ECO:0000256" key="1">
    <source>
        <dbReference type="ARBA" id="ARBA00022999"/>
    </source>
</evidence>
<dbReference type="PANTHER" id="PTHR10155:SF5">
    <property type="entry name" value="SUPPRESSOR OF CYTOKINE SIGNALING 7"/>
    <property type="match status" value="1"/>
</dbReference>
<evidence type="ECO:0000259" key="4">
    <source>
        <dbReference type="PROSITE" id="PS50001"/>
    </source>
</evidence>
<protein>
    <submittedName>
        <fullName evidence="7">SH2 domain-containing protein</fullName>
    </submittedName>
</protein>
<dbReference type="AlphaFoldDB" id="A0A183JKH3"/>